<dbReference type="KEGG" id="aplc:110977132"/>
<keyword evidence="2" id="KW-1185">Reference proteome</keyword>
<proteinExistence type="predicted"/>
<dbReference type="AlphaFoldDB" id="A0A8B7Y0J0"/>
<dbReference type="OMA" id="DMRDKAM"/>
<organism evidence="2 3">
    <name type="scientific">Acanthaster planci</name>
    <name type="common">Crown-of-thorns starfish</name>
    <dbReference type="NCBI Taxonomy" id="133434"/>
    <lineage>
        <taxon>Eukaryota</taxon>
        <taxon>Metazoa</taxon>
        <taxon>Echinodermata</taxon>
        <taxon>Eleutherozoa</taxon>
        <taxon>Asterozoa</taxon>
        <taxon>Asteroidea</taxon>
        <taxon>Valvatacea</taxon>
        <taxon>Valvatida</taxon>
        <taxon>Acanthasteridae</taxon>
        <taxon>Acanthaster</taxon>
    </lineage>
</organism>
<keyword evidence="1" id="KW-0732">Signal</keyword>
<accession>A0A8B7Y0J0</accession>
<evidence type="ECO:0000313" key="2">
    <source>
        <dbReference type="Proteomes" id="UP000694845"/>
    </source>
</evidence>
<gene>
    <name evidence="3" type="primary">LOC110977132</name>
</gene>
<reference evidence="3" key="1">
    <citation type="submission" date="2025-08" db="UniProtKB">
        <authorList>
            <consortium name="RefSeq"/>
        </authorList>
    </citation>
    <scope>IDENTIFICATION</scope>
</reference>
<feature type="chain" id="PRO_5033980434" evidence="1">
    <location>
        <begin position="18"/>
        <end position="106"/>
    </location>
</feature>
<dbReference type="RefSeq" id="XP_022086679.1">
    <property type="nucleotide sequence ID" value="XM_022230987.1"/>
</dbReference>
<evidence type="ECO:0000313" key="3">
    <source>
        <dbReference type="RefSeq" id="XP_022086679.1"/>
    </source>
</evidence>
<dbReference type="OrthoDB" id="10375364at2759"/>
<dbReference type="Proteomes" id="UP000694845">
    <property type="component" value="Unplaced"/>
</dbReference>
<protein>
    <submittedName>
        <fullName evidence="3">Uncharacterized protein LOC110977132</fullName>
    </submittedName>
</protein>
<dbReference type="GeneID" id="110977132"/>
<feature type="signal peptide" evidence="1">
    <location>
        <begin position="1"/>
        <end position="17"/>
    </location>
</feature>
<sequence length="106" mass="12205">MDLKLFLLVGLCCLVRAQSDMRDKAMQAFESGQFRRHLPRFGRNFNMPPEGVVEAEPDKQLNEILNTVPADADELLEPGMTAGNKWHLPLDKQLLKYFWSRKSRST</sequence>
<evidence type="ECO:0000256" key="1">
    <source>
        <dbReference type="SAM" id="SignalP"/>
    </source>
</evidence>
<name>A0A8B7Y0J0_ACAPL</name>